<reference evidence="12" key="1">
    <citation type="journal article" date="2020" name="Nat. Commun.">
        <title>Genome assembly of wild tea tree DASZ reveals pedigree and selection history of tea varieties.</title>
        <authorList>
            <person name="Zhang W."/>
            <person name="Zhang Y."/>
            <person name="Qiu H."/>
            <person name="Guo Y."/>
            <person name="Wan H."/>
            <person name="Zhang X."/>
            <person name="Scossa F."/>
            <person name="Alseekh S."/>
            <person name="Zhang Q."/>
            <person name="Wang P."/>
            <person name="Xu L."/>
            <person name="Schmidt M.H."/>
            <person name="Jia X."/>
            <person name="Li D."/>
            <person name="Zhu A."/>
            <person name="Guo F."/>
            <person name="Chen W."/>
            <person name="Ni D."/>
            <person name="Usadel B."/>
            <person name="Fernie A.R."/>
            <person name="Wen W."/>
        </authorList>
    </citation>
    <scope>NUCLEOTIDE SEQUENCE [LARGE SCALE GENOMIC DNA]</scope>
    <source>
        <strain evidence="12">cv. G240</strain>
    </source>
</reference>
<dbReference type="InterPro" id="IPR001841">
    <property type="entry name" value="Znf_RING"/>
</dbReference>
<evidence type="ECO:0000256" key="2">
    <source>
        <dbReference type="ARBA" id="ARBA00012483"/>
    </source>
</evidence>
<dbReference type="EMBL" id="JACBKZ010000007">
    <property type="protein sequence ID" value="KAF5945519.1"/>
    <property type="molecule type" value="Genomic_DNA"/>
</dbReference>
<keyword evidence="6" id="KW-0833">Ubl conjugation pathway</keyword>
<evidence type="ECO:0000256" key="8">
    <source>
        <dbReference type="PROSITE-ProRule" id="PRU00175"/>
    </source>
</evidence>
<evidence type="ECO:0000259" key="10">
    <source>
        <dbReference type="PROSITE" id="PS50089"/>
    </source>
</evidence>
<sequence>MSFLRHRNHSISASDPKPRTQFLSQSSTFKPTISNNNNNIDGSNETKKLLTKKPKKKKLITSVTLRGLGCGAASPVVTAADLEAERVRRRKKNKKKQRRTTTSSSPNTQGVVVVVDVQSVCCAPGVGIASDVVPRTRVDSERTNHRVRSCSVRGTTNVERASASDLPSAFDTNNAHRLRRHSPRQLPQFVMFQHNLLFGGSLDGYDQHGDWMFDVDNMSYEELLNLGDRIGYVGTGLQEDEIFRCLRKSKHSMSESFPLLKSTDKDWKCSICQEGWKADDKMGRLDCGHYHHLHCIKKWLLQKNACPVCKTAAVANK</sequence>
<feature type="region of interest" description="Disordered" evidence="9">
    <location>
        <begin position="84"/>
        <end position="107"/>
    </location>
</feature>
<dbReference type="PROSITE" id="PS50089">
    <property type="entry name" value="ZF_RING_2"/>
    <property type="match status" value="1"/>
</dbReference>
<comment type="catalytic activity">
    <reaction evidence="1">
        <text>S-ubiquitinyl-[E2 ubiquitin-conjugating enzyme]-L-cysteine + [acceptor protein]-L-lysine = [E2 ubiquitin-conjugating enzyme]-L-cysteine + N(6)-ubiquitinyl-[acceptor protein]-L-lysine.</text>
        <dbReference type="EC" id="2.3.2.27"/>
    </reaction>
</comment>
<evidence type="ECO:0000256" key="9">
    <source>
        <dbReference type="SAM" id="MobiDB-lite"/>
    </source>
</evidence>
<dbReference type="AlphaFoldDB" id="A0A7J7GXS6"/>
<evidence type="ECO:0000256" key="5">
    <source>
        <dbReference type="ARBA" id="ARBA00022771"/>
    </source>
</evidence>
<dbReference type="SUPFAM" id="SSF57850">
    <property type="entry name" value="RING/U-box"/>
    <property type="match status" value="1"/>
</dbReference>
<dbReference type="SMART" id="SM00184">
    <property type="entry name" value="RING"/>
    <property type="match status" value="1"/>
</dbReference>
<comment type="caution">
    <text evidence="11">The sequence shown here is derived from an EMBL/GenBank/DDBJ whole genome shotgun (WGS) entry which is preliminary data.</text>
</comment>
<feature type="compositionally biased region" description="Basic residues" evidence="9">
    <location>
        <begin position="87"/>
        <end position="99"/>
    </location>
</feature>
<feature type="region of interest" description="Disordered" evidence="9">
    <location>
        <begin position="1"/>
        <end position="53"/>
    </location>
</feature>
<dbReference type="Proteomes" id="UP000593564">
    <property type="component" value="Unassembled WGS sequence"/>
</dbReference>
<dbReference type="PANTHER" id="PTHR22937">
    <property type="entry name" value="E3 UBIQUITIN-PROTEIN LIGASE RNF165"/>
    <property type="match status" value="1"/>
</dbReference>
<dbReference type="EC" id="2.3.2.27" evidence="2"/>
<keyword evidence="7" id="KW-0862">Zinc</keyword>
<keyword evidence="3" id="KW-0808">Transferase</keyword>
<dbReference type="GO" id="GO:0061630">
    <property type="term" value="F:ubiquitin protein ligase activity"/>
    <property type="evidence" value="ECO:0007669"/>
    <property type="project" value="UniProtKB-EC"/>
</dbReference>
<evidence type="ECO:0000313" key="12">
    <source>
        <dbReference type="Proteomes" id="UP000593564"/>
    </source>
</evidence>
<organism evidence="11 12">
    <name type="scientific">Camellia sinensis</name>
    <name type="common">Tea plant</name>
    <name type="synonym">Thea sinensis</name>
    <dbReference type="NCBI Taxonomy" id="4442"/>
    <lineage>
        <taxon>Eukaryota</taxon>
        <taxon>Viridiplantae</taxon>
        <taxon>Streptophyta</taxon>
        <taxon>Embryophyta</taxon>
        <taxon>Tracheophyta</taxon>
        <taxon>Spermatophyta</taxon>
        <taxon>Magnoliopsida</taxon>
        <taxon>eudicotyledons</taxon>
        <taxon>Gunneridae</taxon>
        <taxon>Pentapetalae</taxon>
        <taxon>asterids</taxon>
        <taxon>Ericales</taxon>
        <taxon>Theaceae</taxon>
        <taxon>Camellia</taxon>
    </lineage>
</organism>
<protein>
    <recommendedName>
        <fullName evidence="2">RING-type E3 ubiquitin transferase</fullName>
        <ecNumber evidence="2">2.3.2.27</ecNumber>
    </recommendedName>
</protein>
<dbReference type="InterPro" id="IPR013083">
    <property type="entry name" value="Znf_RING/FYVE/PHD"/>
</dbReference>
<evidence type="ECO:0000256" key="4">
    <source>
        <dbReference type="ARBA" id="ARBA00022723"/>
    </source>
</evidence>
<dbReference type="Pfam" id="PF13639">
    <property type="entry name" value="zf-RING_2"/>
    <property type="match status" value="1"/>
</dbReference>
<evidence type="ECO:0000256" key="1">
    <source>
        <dbReference type="ARBA" id="ARBA00000900"/>
    </source>
</evidence>
<evidence type="ECO:0000256" key="7">
    <source>
        <dbReference type="ARBA" id="ARBA00022833"/>
    </source>
</evidence>
<accession>A0A7J7GXS6</accession>
<feature type="compositionally biased region" description="Polar residues" evidence="9">
    <location>
        <begin position="21"/>
        <end position="34"/>
    </location>
</feature>
<evidence type="ECO:0000256" key="6">
    <source>
        <dbReference type="ARBA" id="ARBA00022786"/>
    </source>
</evidence>
<dbReference type="PANTHER" id="PTHR22937:SF122">
    <property type="entry name" value="RING-TYPE E3 UBIQUITIN TRANSFERASE"/>
    <property type="match status" value="1"/>
</dbReference>
<proteinExistence type="predicted"/>
<reference evidence="11 12" key="2">
    <citation type="submission" date="2020-07" db="EMBL/GenBank/DDBJ databases">
        <title>Genome assembly of wild tea tree DASZ reveals pedigree and selection history of tea varieties.</title>
        <authorList>
            <person name="Zhang W."/>
        </authorList>
    </citation>
    <scope>NUCLEOTIDE SEQUENCE [LARGE SCALE GENOMIC DNA]</scope>
    <source>
        <strain evidence="12">cv. G240</strain>
        <tissue evidence="11">Leaf</tissue>
    </source>
</reference>
<dbReference type="Gene3D" id="3.30.40.10">
    <property type="entry name" value="Zinc/RING finger domain, C3HC4 (zinc finger)"/>
    <property type="match status" value="1"/>
</dbReference>
<gene>
    <name evidence="11" type="ORF">HYC85_015747</name>
</gene>
<keyword evidence="12" id="KW-1185">Reference proteome</keyword>
<feature type="domain" description="RING-type" evidence="10">
    <location>
        <begin position="269"/>
        <end position="310"/>
    </location>
</feature>
<name>A0A7J7GXS6_CAMSI</name>
<evidence type="ECO:0000313" key="11">
    <source>
        <dbReference type="EMBL" id="KAF5945519.1"/>
    </source>
</evidence>
<keyword evidence="5 8" id="KW-0863">Zinc-finger</keyword>
<dbReference type="InterPro" id="IPR045191">
    <property type="entry name" value="MBR1/2-like"/>
</dbReference>
<evidence type="ECO:0000256" key="3">
    <source>
        <dbReference type="ARBA" id="ARBA00022679"/>
    </source>
</evidence>
<keyword evidence="4" id="KW-0479">Metal-binding</keyword>
<dbReference type="GO" id="GO:0008270">
    <property type="term" value="F:zinc ion binding"/>
    <property type="evidence" value="ECO:0007669"/>
    <property type="project" value="UniProtKB-KW"/>
</dbReference>